<reference evidence="1" key="1">
    <citation type="submission" date="2014-05" db="EMBL/GenBank/DDBJ databases">
        <authorList>
            <person name="Chronopoulou M."/>
        </authorList>
    </citation>
    <scope>NUCLEOTIDE SEQUENCE</scope>
    <source>
        <tissue evidence="1">Whole organism</tissue>
    </source>
</reference>
<sequence length="99" mass="11721">MYIILRTTLTQELYIIINTTEKNIHSSSRLPIPKKWAIQKIHITFSLLLYHETFTPKRNRKNAGNDLLVSQISLSYQLQFIFYVLPDYHCHIISSPFLK</sequence>
<accession>A0A0K2TXX0</accession>
<dbReference type="AlphaFoldDB" id="A0A0K2TXX0"/>
<organism evidence="1">
    <name type="scientific">Lepeophtheirus salmonis</name>
    <name type="common">Salmon louse</name>
    <name type="synonym">Caligus salmonis</name>
    <dbReference type="NCBI Taxonomy" id="72036"/>
    <lineage>
        <taxon>Eukaryota</taxon>
        <taxon>Metazoa</taxon>
        <taxon>Ecdysozoa</taxon>
        <taxon>Arthropoda</taxon>
        <taxon>Crustacea</taxon>
        <taxon>Multicrustacea</taxon>
        <taxon>Hexanauplia</taxon>
        <taxon>Copepoda</taxon>
        <taxon>Siphonostomatoida</taxon>
        <taxon>Caligidae</taxon>
        <taxon>Lepeophtheirus</taxon>
    </lineage>
</organism>
<proteinExistence type="predicted"/>
<protein>
    <submittedName>
        <fullName evidence="1">Uncharacterized protein</fullName>
    </submittedName>
</protein>
<evidence type="ECO:0000313" key="1">
    <source>
        <dbReference type="EMBL" id="CDW30839.1"/>
    </source>
</evidence>
<dbReference type="EMBL" id="HACA01013478">
    <property type="protein sequence ID" value="CDW30839.1"/>
    <property type="molecule type" value="Transcribed_RNA"/>
</dbReference>
<name>A0A0K2TXX0_LEPSM</name>